<reference evidence="7 8" key="1">
    <citation type="submission" date="2016-10" db="EMBL/GenBank/DDBJ databases">
        <authorList>
            <person name="de Groot N.N."/>
        </authorList>
    </citation>
    <scope>NUCLEOTIDE SEQUENCE [LARGE SCALE GENOMIC DNA]</scope>
    <source>
        <strain evidence="7 8">DSM 24956</strain>
    </source>
</reference>
<dbReference type="InterPro" id="IPR000014">
    <property type="entry name" value="PAS"/>
</dbReference>
<dbReference type="InterPro" id="IPR000595">
    <property type="entry name" value="cNMP-bd_dom"/>
</dbReference>
<dbReference type="STRING" id="762486.SAMN05444411_102440"/>
<accession>A0A1H2XDB6</accession>
<dbReference type="Gene3D" id="3.30.450.20">
    <property type="entry name" value="PAS domain"/>
    <property type="match status" value="1"/>
</dbReference>
<keyword evidence="7" id="KW-0418">Kinase</keyword>
<keyword evidence="8" id="KW-1185">Reference proteome</keyword>
<dbReference type="SUPFAM" id="SSF46785">
    <property type="entry name" value="Winged helix' DNA-binding domain"/>
    <property type="match status" value="1"/>
</dbReference>
<proteinExistence type="predicted"/>
<dbReference type="SMART" id="SM00100">
    <property type="entry name" value="cNMP"/>
    <property type="match status" value="1"/>
</dbReference>
<dbReference type="PROSITE" id="PS51063">
    <property type="entry name" value="HTH_CRP_2"/>
    <property type="match status" value="1"/>
</dbReference>
<dbReference type="GO" id="GO:0003677">
    <property type="term" value="F:DNA binding"/>
    <property type="evidence" value="ECO:0007669"/>
    <property type="project" value="UniProtKB-KW"/>
</dbReference>
<sequence>MESSAFFEACFNSLNFGIAIFNKKGDIIMANSSLAELFNYELDSFQQMNITSLFDNASLIHSFISNKNRTFFDGLIELQGIKQNKEFISIEANFGKIEFEKFIYYKVVVTNISERKAKEAQIVTENLKLEERIKDQNKELEKILKQLSNSLNIETKLLKSVENLLEKNSTSPQFLKSNIGKEIFESSYDSTVFFNSFLKDKKVYKYIKGEAIYCEGNLSNHIFLIKKGIVKTYKTSEYGKSYITDFYTEGNFFGYVSFVKQLPHFQNAQAVTNTQLYKISKLEISNLINKNQPVLQNFILLLANNIINMKEQVISLAYGSVRQKTARVLIKFINYNILSLNNEIFISRQDLANSIGIAKETLIRTLHDFNEEGLIKLNQKSVTVINKANLLKVL</sequence>
<evidence type="ECO:0000256" key="1">
    <source>
        <dbReference type="ARBA" id="ARBA00023015"/>
    </source>
</evidence>
<dbReference type="Proteomes" id="UP000199595">
    <property type="component" value="Unassembled WGS sequence"/>
</dbReference>
<dbReference type="InterPro" id="IPR012318">
    <property type="entry name" value="HTH_CRP"/>
</dbReference>
<name>A0A1H2XDB6_9FLAO</name>
<dbReference type="Gene3D" id="2.60.120.10">
    <property type="entry name" value="Jelly Rolls"/>
    <property type="match status" value="1"/>
</dbReference>
<dbReference type="InterPro" id="IPR014710">
    <property type="entry name" value="RmlC-like_jellyroll"/>
</dbReference>
<evidence type="ECO:0000256" key="3">
    <source>
        <dbReference type="ARBA" id="ARBA00023163"/>
    </source>
</evidence>
<organism evidence="7 8">
    <name type="scientific">Lutibacter oricola</name>
    <dbReference type="NCBI Taxonomy" id="762486"/>
    <lineage>
        <taxon>Bacteria</taxon>
        <taxon>Pseudomonadati</taxon>
        <taxon>Bacteroidota</taxon>
        <taxon>Flavobacteriia</taxon>
        <taxon>Flavobacteriales</taxon>
        <taxon>Flavobacteriaceae</taxon>
        <taxon>Lutibacter</taxon>
    </lineage>
</organism>
<dbReference type="GO" id="GO:0003700">
    <property type="term" value="F:DNA-binding transcription factor activity"/>
    <property type="evidence" value="ECO:0007669"/>
    <property type="project" value="TreeGrafter"/>
</dbReference>
<dbReference type="Pfam" id="PF13188">
    <property type="entry name" value="PAS_8"/>
    <property type="match status" value="1"/>
</dbReference>
<dbReference type="SMART" id="SM00419">
    <property type="entry name" value="HTH_CRP"/>
    <property type="match status" value="1"/>
</dbReference>
<dbReference type="Pfam" id="PF00027">
    <property type="entry name" value="cNMP_binding"/>
    <property type="match status" value="1"/>
</dbReference>
<evidence type="ECO:0000256" key="2">
    <source>
        <dbReference type="ARBA" id="ARBA00023125"/>
    </source>
</evidence>
<dbReference type="CDD" id="cd00038">
    <property type="entry name" value="CAP_ED"/>
    <property type="match status" value="1"/>
</dbReference>
<evidence type="ECO:0000313" key="7">
    <source>
        <dbReference type="EMBL" id="SDW90893.1"/>
    </source>
</evidence>
<protein>
    <submittedName>
        <fullName evidence="7">cAMP-binding domain of CRP or a regulatory subunit of cAMP-dependent protein kinases</fullName>
    </submittedName>
</protein>
<dbReference type="GO" id="GO:0005829">
    <property type="term" value="C:cytosol"/>
    <property type="evidence" value="ECO:0007669"/>
    <property type="project" value="TreeGrafter"/>
</dbReference>
<dbReference type="PANTHER" id="PTHR24567:SF26">
    <property type="entry name" value="REGULATORY PROTEIN YEIL"/>
    <property type="match status" value="1"/>
</dbReference>
<dbReference type="Pfam" id="PF13545">
    <property type="entry name" value="HTH_Crp_2"/>
    <property type="match status" value="1"/>
</dbReference>
<dbReference type="InterPro" id="IPR036390">
    <property type="entry name" value="WH_DNA-bd_sf"/>
</dbReference>
<evidence type="ECO:0000259" key="5">
    <source>
        <dbReference type="PROSITE" id="PS50042"/>
    </source>
</evidence>
<feature type="domain" description="HTH crp-type" evidence="6">
    <location>
        <begin position="319"/>
        <end position="388"/>
    </location>
</feature>
<dbReference type="EMBL" id="FNNJ01000002">
    <property type="protein sequence ID" value="SDW90893.1"/>
    <property type="molecule type" value="Genomic_DNA"/>
</dbReference>
<dbReference type="PRINTS" id="PR00034">
    <property type="entry name" value="HTHCRP"/>
</dbReference>
<keyword evidence="4" id="KW-0175">Coiled coil</keyword>
<gene>
    <name evidence="7" type="ORF">SAMN05444411_102440</name>
</gene>
<dbReference type="PANTHER" id="PTHR24567">
    <property type="entry name" value="CRP FAMILY TRANSCRIPTIONAL REGULATORY PROTEIN"/>
    <property type="match status" value="1"/>
</dbReference>
<feature type="domain" description="Cyclic nucleotide-binding" evidence="5">
    <location>
        <begin position="206"/>
        <end position="305"/>
    </location>
</feature>
<keyword evidence="3" id="KW-0804">Transcription</keyword>
<dbReference type="AlphaFoldDB" id="A0A1H2XDB6"/>
<dbReference type="InterPro" id="IPR036388">
    <property type="entry name" value="WH-like_DNA-bd_sf"/>
</dbReference>
<keyword evidence="7" id="KW-0808">Transferase</keyword>
<dbReference type="SUPFAM" id="SSF55785">
    <property type="entry name" value="PYP-like sensor domain (PAS domain)"/>
    <property type="match status" value="1"/>
</dbReference>
<dbReference type="InterPro" id="IPR035965">
    <property type="entry name" value="PAS-like_dom_sf"/>
</dbReference>
<keyword evidence="2" id="KW-0238">DNA-binding</keyword>
<dbReference type="InterPro" id="IPR018490">
    <property type="entry name" value="cNMP-bd_dom_sf"/>
</dbReference>
<evidence type="ECO:0000256" key="4">
    <source>
        <dbReference type="SAM" id="Coils"/>
    </source>
</evidence>
<dbReference type="SUPFAM" id="SSF51206">
    <property type="entry name" value="cAMP-binding domain-like"/>
    <property type="match status" value="1"/>
</dbReference>
<dbReference type="InterPro" id="IPR050397">
    <property type="entry name" value="Env_Response_Regulators"/>
</dbReference>
<keyword evidence="1" id="KW-0805">Transcription regulation</keyword>
<dbReference type="Gene3D" id="1.10.10.10">
    <property type="entry name" value="Winged helix-like DNA-binding domain superfamily/Winged helix DNA-binding domain"/>
    <property type="match status" value="1"/>
</dbReference>
<dbReference type="SMART" id="SM00091">
    <property type="entry name" value="PAS"/>
    <property type="match status" value="1"/>
</dbReference>
<dbReference type="GO" id="GO:0016301">
    <property type="term" value="F:kinase activity"/>
    <property type="evidence" value="ECO:0007669"/>
    <property type="project" value="UniProtKB-KW"/>
</dbReference>
<feature type="coiled-coil region" evidence="4">
    <location>
        <begin position="126"/>
        <end position="157"/>
    </location>
</feature>
<evidence type="ECO:0000259" key="6">
    <source>
        <dbReference type="PROSITE" id="PS51063"/>
    </source>
</evidence>
<dbReference type="PROSITE" id="PS50042">
    <property type="entry name" value="CNMP_BINDING_3"/>
    <property type="match status" value="1"/>
</dbReference>
<evidence type="ECO:0000313" key="8">
    <source>
        <dbReference type="Proteomes" id="UP000199595"/>
    </source>
</evidence>